<keyword evidence="5 6" id="KW-0472">Membrane</keyword>
<evidence type="ECO:0000256" key="6">
    <source>
        <dbReference type="SAM" id="Phobius"/>
    </source>
</evidence>
<keyword evidence="4 6" id="KW-1133">Transmembrane helix</keyword>
<feature type="transmembrane region" description="Helical" evidence="6">
    <location>
        <begin position="83"/>
        <end position="106"/>
    </location>
</feature>
<feature type="transmembrane region" description="Helical" evidence="6">
    <location>
        <begin position="193"/>
        <end position="214"/>
    </location>
</feature>
<sequence>MNPLKKLAGQTALYGVSTILGRVLTYALVPLHTFIFEEESYGVITELYAYVAFFNILYTFGMETAYFRFTARVQGDKKEKQQVYWAVCTTVFLISTVSSLILLFYADNIATSLGYADLGYVIRWIAIILWIDAVVAVPYARLRQENRPLQFTVTKLAAIFLQVALNMFFLLLLPKIHTATTWLDALYNLDLGVGYVFLANLIGNAIIPFMLWKYILQIRFRLDAAVLRPMLIYAFPIFIMGIGGMINENIEKILLNDLLPADFYPDKTPQQALGTYGACFKLSIFMTLAIQAFRYAGEPFFFSRAEDEDKQAPRLFAQVMHYFTIFSILILLGVSVNIDLLGQLLIRDSDYWDALYIVPFLLFAKLLYGVYINLSIWFKLTDKTYFGTITSIIGAVVTLAGNFLLIPVLGYLGSAVASIACFSVMCLVCYYYGKKYYPIPYNFTPSFWYLLTALLIIYGTFKLELSDTLVKNIVNIGITLVFATVVFLIERSQLQQQRKNVHN</sequence>
<organism evidence="7">
    <name type="scientific">Roseihalotalea indica</name>
    <dbReference type="NCBI Taxonomy" id="2867963"/>
    <lineage>
        <taxon>Bacteria</taxon>
        <taxon>Pseudomonadati</taxon>
        <taxon>Bacteroidota</taxon>
        <taxon>Cytophagia</taxon>
        <taxon>Cytophagales</taxon>
        <taxon>Catalimonadaceae</taxon>
        <taxon>Roseihalotalea</taxon>
    </lineage>
</organism>
<dbReference type="EMBL" id="CP120682">
    <property type="protein sequence ID" value="WKN38149.1"/>
    <property type="molecule type" value="Genomic_DNA"/>
</dbReference>
<comment type="subcellular location">
    <subcellularLocation>
        <location evidence="1">Cell membrane</location>
        <topology evidence="1">Multi-pass membrane protein</topology>
    </subcellularLocation>
</comment>
<dbReference type="InterPro" id="IPR050833">
    <property type="entry name" value="Poly_Biosynth_Transport"/>
</dbReference>
<evidence type="ECO:0000256" key="5">
    <source>
        <dbReference type="ARBA" id="ARBA00023136"/>
    </source>
</evidence>
<dbReference type="GO" id="GO:0005886">
    <property type="term" value="C:plasma membrane"/>
    <property type="evidence" value="ECO:0007669"/>
    <property type="project" value="UniProtKB-SubCell"/>
</dbReference>
<feature type="transmembrane region" description="Helical" evidence="6">
    <location>
        <begin position="385"/>
        <end position="405"/>
    </location>
</feature>
<feature type="transmembrane region" description="Helical" evidence="6">
    <location>
        <begin position="439"/>
        <end position="461"/>
    </location>
</feature>
<evidence type="ECO:0000313" key="7">
    <source>
        <dbReference type="EMBL" id="WKN38149.1"/>
    </source>
</evidence>
<evidence type="ECO:0000256" key="3">
    <source>
        <dbReference type="ARBA" id="ARBA00022692"/>
    </source>
</evidence>
<reference evidence="7" key="1">
    <citation type="journal article" date="2023" name="Comput. Struct. Biotechnol. J.">
        <title>Discovery of a novel marine Bacteroidetes with a rich repertoire of carbohydrate-active enzymes.</title>
        <authorList>
            <person name="Chen B."/>
            <person name="Liu G."/>
            <person name="Chen Q."/>
            <person name="Wang H."/>
            <person name="Liu L."/>
            <person name="Tang K."/>
        </authorList>
    </citation>
    <scope>NUCLEOTIDE SEQUENCE</scope>
    <source>
        <strain evidence="7">TK19036</strain>
    </source>
</reference>
<feature type="transmembrane region" description="Helical" evidence="6">
    <location>
        <begin position="118"/>
        <end position="140"/>
    </location>
</feature>
<feature type="transmembrane region" description="Helical" evidence="6">
    <location>
        <begin position="12"/>
        <end position="35"/>
    </location>
</feature>
<feature type="transmembrane region" description="Helical" evidence="6">
    <location>
        <begin position="315"/>
        <end position="334"/>
    </location>
</feature>
<evidence type="ECO:0000256" key="2">
    <source>
        <dbReference type="ARBA" id="ARBA00022475"/>
    </source>
</evidence>
<evidence type="ECO:0000256" key="4">
    <source>
        <dbReference type="ARBA" id="ARBA00022989"/>
    </source>
</evidence>
<dbReference type="Pfam" id="PF13440">
    <property type="entry name" value="Polysacc_synt_3"/>
    <property type="match status" value="1"/>
</dbReference>
<feature type="transmembrane region" description="Helical" evidence="6">
    <location>
        <begin position="47"/>
        <end position="71"/>
    </location>
</feature>
<feature type="transmembrane region" description="Helical" evidence="6">
    <location>
        <begin position="152"/>
        <end position="173"/>
    </location>
</feature>
<dbReference type="AlphaFoldDB" id="A0AA49GQP4"/>
<dbReference type="PANTHER" id="PTHR30250">
    <property type="entry name" value="PST FAMILY PREDICTED COLANIC ACID TRANSPORTER"/>
    <property type="match status" value="1"/>
</dbReference>
<feature type="transmembrane region" description="Helical" evidence="6">
    <location>
        <begin position="354"/>
        <end position="378"/>
    </location>
</feature>
<feature type="transmembrane region" description="Helical" evidence="6">
    <location>
        <begin position="473"/>
        <end position="489"/>
    </location>
</feature>
<protein>
    <submittedName>
        <fullName evidence="7">Polysaccharide biosynthesis C-terminal domain-containing protein</fullName>
    </submittedName>
</protein>
<proteinExistence type="predicted"/>
<feature type="transmembrane region" description="Helical" evidence="6">
    <location>
        <begin position="411"/>
        <end position="432"/>
    </location>
</feature>
<accession>A0AA49GQP4</accession>
<evidence type="ECO:0000256" key="1">
    <source>
        <dbReference type="ARBA" id="ARBA00004651"/>
    </source>
</evidence>
<feature type="transmembrane region" description="Helical" evidence="6">
    <location>
        <begin position="226"/>
        <end position="246"/>
    </location>
</feature>
<dbReference type="PANTHER" id="PTHR30250:SF11">
    <property type="entry name" value="O-ANTIGEN TRANSPORTER-RELATED"/>
    <property type="match status" value="1"/>
</dbReference>
<name>A0AA49GQP4_9BACT</name>
<keyword evidence="3 6" id="KW-0812">Transmembrane</keyword>
<gene>
    <name evidence="7" type="ORF">K4G66_05475</name>
</gene>
<feature type="transmembrane region" description="Helical" evidence="6">
    <location>
        <begin position="273"/>
        <end position="294"/>
    </location>
</feature>
<keyword evidence="2" id="KW-1003">Cell membrane</keyword>
<reference evidence="7" key="2">
    <citation type="journal article" date="2024" name="Antonie Van Leeuwenhoek">
        <title>Roseihalotalea indica gen. nov., sp. nov., a halophilic Bacteroidetes from mesopelagic Southwest Indian Ocean with higher carbohydrate metabolic potential.</title>
        <authorList>
            <person name="Chen B."/>
            <person name="Zhang M."/>
            <person name="Lin D."/>
            <person name="Ye J."/>
            <person name="Tang K."/>
        </authorList>
    </citation>
    <scope>NUCLEOTIDE SEQUENCE</scope>
    <source>
        <strain evidence="7">TK19036</strain>
    </source>
</reference>